<dbReference type="OrthoDB" id="9776217at2"/>
<gene>
    <name evidence="2" type="ORF">SAMN02745207_02647</name>
</gene>
<reference evidence="2 3" key="1">
    <citation type="submission" date="2016-11" db="EMBL/GenBank/DDBJ databases">
        <authorList>
            <person name="Jaros S."/>
            <person name="Januszkiewicz K."/>
            <person name="Wedrychowicz H."/>
        </authorList>
    </citation>
    <scope>NUCLEOTIDE SEQUENCE [LARGE SCALE GENOMIC DNA]</scope>
    <source>
        <strain evidence="2 3">DSM 8605</strain>
    </source>
</reference>
<evidence type="ECO:0000259" key="1">
    <source>
        <dbReference type="SMART" id="SM00382"/>
    </source>
</evidence>
<dbReference type="PANTHER" id="PTHR30050:SF4">
    <property type="entry name" value="ATP-BINDING PROTEIN RV3427C IN INSERTION SEQUENCE-RELATED"/>
    <property type="match status" value="1"/>
</dbReference>
<organism evidence="2 3">
    <name type="scientific">Clostridium grantii DSM 8605</name>
    <dbReference type="NCBI Taxonomy" id="1121316"/>
    <lineage>
        <taxon>Bacteria</taxon>
        <taxon>Bacillati</taxon>
        <taxon>Bacillota</taxon>
        <taxon>Clostridia</taxon>
        <taxon>Eubacteriales</taxon>
        <taxon>Clostridiaceae</taxon>
        <taxon>Clostridium</taxon>
    </lineage>
</organism>
<dbReference type="GO" id="GO:0005524">
    <property type="term" value="F:ATP binding"/>
    <property type="evidence" value="ECO:0007669"/>
    <property type="project" value="InterPro"/>
</dbReference>
<dbReference type="RefSeq" id="WP_073338899.1">
    <property type="nucleotide sequence ID" value="NZ_FQXM01000015.1"/>
</dbReference>
<proteinExistence type="predicted"/>
<dbReference type="InterPro" id="IPR002611">
    <property type="entry name" value="IstB_ATP-bd"/>
</dbReference>
<feature type="domain" description="AAA+ ATPase" evidence="1">
    <location>
        <begin position="182"/>
        <end position="305"/>
    </location>
</feature>
<dbReference type="CDD" id="cd00009">
    <property type="entry name" value="AAA"/>
    <property type="match status" value="1"/>
</dbReference>
<evidence type="ECO:0000313" key="2">
    <source>
        <dbReference type="EMBL" id="SHH82211.1"/>
    </source>
</evidence>
<sequence>MIKGYQTQILDIYEKIRSKNSEELRSRKKELAEKLPEVLDIQREIGKLCVKITLSVINNIENRDSYLDEIKESITDLKIKKSELLVENGYPIDYLEEKFECNKCNDTGFIGTKKCQCYKKKLVTLYYKNSDLNNVLLRENFNTFNYSVFSNRKVNDKPLTPRKNMEDISAKALYYIETFNSKSDNLFFYGEPGTGKTFLTHCIAKELLNKGFFVLYRTAENLFKDLREIRFNNTPNLENLILNCDLLIIDDLGTEQMSNFSITELFNLLNTKLLTNKKMLVNTNFSLDELMSTYTDRITSRLLGNFTLFNFYNDDDIRVKINLNKMKNQ</sequence>
<dbReference type="SUPFAM" id="SSF52540">
    <property type="entry name" value="P-loop containing nucleoside triphosphate hydrolases"/>
    <property type="match status" value="1"/>
</dbReference>
<dbReference type="AlphaFoldDB" id="A0A1M5W433"/>
<keyword evidence="3" id="KW-1185">Reference proteome</keyword>
<dbReference type="SMART" id="SM00382">
    <property type="entry name" value="AAA"/>
    <property type="match status" value="1"/>
</dbReference>
<dbReference type="EMBL" id="FQXM01000015">
    <property type="protein sequence ID" value="SHH82211.1"/>
    <property type="molecule type" value="Genomic_DNA"/>
</dbReference>
<protein>
    <submittedName>
        <fullName evidence="2">DNA replication protein DnaC</fullName>
    </submittedName>
</protein>
<dbReference type="InterPro" id="IPR003593">
    <property type="entry name" value="AAA+_ATPase"/>
</dbReference>
<evidence type="ECO:0000313" key="3">
    <source>
        <dbReference type="Proteomes" id="UP000184447"/>
    </source>
</evidence>
<accession>A0A1M5W433</accession>
<dbReference type="Pfam" id="PF01695">
    <property type="entry name" value="IstB_IS21"/>
    <property type="match status" value="1"/>
</dbReference>
<dbReference type="Proteomes" id="UP000184447">
    <property type="component" value="Unassembled WGS sequence"/>
</dbReference>
<dbReference type="InterPro" id="IPR027417">
    <property type="entry name" value="P-loop_NTPase"/>
</dbReference>
<dbReference type="NCBIfam" id="NF005304">
    <property type="entry name" value="PRK06835.1"/>
    <property type="match status" value="1"/>
</dbReference>
<dbReference type="STRING" id="1121316.SAMN02745207_02647"/>
<dbReference type="PANTHER" id="PTHR30050">
    <property type="entry name" value="CHROMOSOMAL REPLICATION INITIATOR PROTEIN DNAA"/>
    <property type="match status" value="1"/>
</dbReference>
<dbReference type="GO" id="GO:0006260">
    <property type="term" value="P:DNA replication"/>
    <property type="evidence" value="ECO:0007669"/>
    <property type="project" value="TreeGrafter"/>
</dbReference>
<dbReference type="Gene3D" id="3.40.50.300">
    <property type="entry name" value="P-loop containing nucleotide triphosphate hydrolases"/>
    <property type="match status" value="1"/>
</dbReference>
<name>A0A1M5W433_9CLOT</name>